<dbReference type="GO" id="GO:0016791">
    <property type="term" value="F:phosphatase activity"/>
    <property type="evidence" value="ECO:0007669"/>
    <property type="project" value="TreeGrafter"/>
</dbReference>
<dbReference type="Gene3D" id="3.40.50.1000">
    <property type="entry name" value="HAD superfamily/HAD-like"/>
    <property type="match status" value="1"/>
</dbReference>
<dbReference type="Pfam" id="PF13419">
    <property type="entry name" value="HAD_2"/>
    <property type="match status" value="1"/>
</dbReference>
<dbReference type="InterPro" id="IPR023214">
    <property type="entry name" value="HAD_sf"/>
</dbReference>
<organism evidence="1 2">
    <name type="scientific">Trichoderma lentiforme</name>
    <dbReference type="NCBI Taxonomy" id="1567552"/>
    <lineage>
        <taxon>Eukaryota</taxon>
        <taxon>Fungi</taxon>
        <taxon>Dikarya</taxon>
        <taxon>Ascomycota</taxon>
        <taxon>Pezizomycotina</taxon>
        <taxon>Sordariomycetes</taxon>
        <taxon>Hypocreomycetidae</taxon>
        <taxon>Hypocreales</taxon>
        <taxon>Hypocreaceae</taxon>
        <taxon>Trichoderma</taxon>
    </lineage>
</organism>
<dbReference type="SFLD" id="SFLDS00003">
    <property type="entry name" value="Haloacid_Dehalogenase"/>
    <property type="match status" value="1"/>
</dbReference>
<protein>
    <recommendedName>
        <fullName evidence="3">Haloacid dehalogenase-like hydrolase</fullName>
    </recommendedName>
</protein>
<gene>
    <name evidence="1" type="ORF">CFAM422_007000</name>
</gene>
<accession>A0A9P4XF24</accession>
<evidence type="ECO:0000313" key="2">
    <source>
        <dbReference type="Proteomes" id="UP000801864"/>
    </source>
</evidence>
<dbReference type="PANTHER" id="PTHR18901">
    <property type="entry name" value="2-DEOXYGLUCOSE-6-PHOSPHATE PHOSPHATASE 2"/>
    <property type="match status" value="1"/>
</dbReference>
<dbReference type="AlphaFoldDB" id="A0A9P4XF24"/>
<dbReference type="InterPro" id="IPR036412">
    <property type="entry name" value="HAD-like_sf"/>
</dbReference>
<dbReference type="Proteomes" id="UP000801864">
    <property type="component" value="Unassembled WGS sequence"/>
</dbReference>
<evidence type="ECO:0000313" key="1">
    <source>
        <dbReference type="EMBL" id="KAF3070227.1"/>
    </source>
</evidence>
<dbReference type="NCBIfam" id="TIGR01509">
    <property type="entry name" value="HAD-SF-IA-v3"/>
    <property type="match status" value="1"/>
</dbReference>
<name>A0A9P4XF24_9HYPO</name>
<sequence>MAPRKTDQKLNNRHVVSRFPPIRACIFDMDGLLINSEDIITQSINLLLEKYSRPAITRTIRAQLMGIPDSTNGDVFHNWAKLPIPREQFARESSEQMHKLFPNCEPLPGVVKLLSNLSRARSASLGDPIELALASTTKSNSYELKITRPETKRLLDTFESDKRILGDDPRVPKGRGKPAPDMYLIALQALNTAAGPDAKPILPSECLVFEDSIIGVEAGRRAGMRVIWVPHPDLATEYQDKQDIVLAGRTGLVEIGDNWQLGEIGDDWAECISSLEHFDYEKYGIDVPL</sequence>
<dbReference type="PANTHER" id="PTHR18901:SF42">
    <property type="entry name" value="SUPERFAMILY HYDROLASE, PUTATIVE-RELATED"/>
    <property type="match status" value="1"/>
</dbReference>
<keyword evidence="2" id="KW-1185">Reference proteome</keyword>
<dbReference type="InterPro" id="IPR041492">
    <property type="entry name" value="HAD_2"/>
</dbReference>
<proteinExistence type="predicted"/>
<dbReference type="SUPFAM" id="SSF56784">
    <property type="entry name" value="HAD-like"/>
    <property type="match status" value="1"/>
</dbReference>
<dbReference type="InterPro" id="IPR023198">
    <property type="entry name" value="PGP-like_dom2"/>
</dbReference>
<dbReference type="EMBL" id="QLNT01000011">
    <property type="protein sequence ID" value="KAF3070227.1"/>
    <property type="molecule type" value="Genomic_DNA"/>
</dbReference>
<dbReference type="SFLD" id="SFLDG01129">
    <property type="entry name" value="C1.5:_HAD__Beta-PGM__Phosphata"/>
    <property type="match status" value="1"/>
</dbReference>
<comment type="caution">
    <text evidence="1">The sequence shown here is derived from an EMBL/GenBank/DDBJ whole genome shotgun (WGS) entry which is preliminary data.</text>
</comment>
<evidence type="ECO:0008006" key="3">
    <source>
        <dbReference type="Google" id="ProtNLM"/>
    </source>
</evidence>
<dbReference type="InterPro" id="IPR006439">
    <property type="entry name" value="HAD-SF_hydro_IA"/>
</dbReference>
<reference evidence="1 2" key="1">
    <citation type="submission" date="2018-06" db="EMBL/GenBank/DDBJ databases">
        <title>Genome analysis of cellulolytic fungus Trichoderma lentiforme CFAM-422.</title>
        <authorList>
            <person name="Steindorff A.S."/>
            <person name="Formighieri E.F."/>
            <person name="Midorikawa G.E.O."/>
            <person name="Tamietti M.S."/>
            <person name="Ramos E.Z."/>
            <person name="Silva A.S."/>
            <person name="Bon E.P.S."/>
            <person name="Mendes T.D."/>
            <person name="Damaso M.C.T."/>
            <person name="Favaro L.C.L."/>
        </authorList>
    </citation>
    <scope>NUCLEOTIDE SEQUENCE [LARGE SCALE GENOMIC DNA]</scope>
    <source>
        <strain evidence="1 2">CFAM-422</strain>
    </source>
</reference>
<dbReference type="Gene3D" id="1.10.150.240">
    <property type="entry name" value="Putative phosphatase, domain 2"/>
    <property type="match status" value="1"/>
</dbReference>